<accession>A0A1E5SZU9</accession>
<feature type="chain" id="PRO_5009185767" description="Beta-lactamase-related domain-containing protein" evidence="1">
    <location>
        <begin position="21"/>
        <end position="559"/>
    </location>
</feature>
<dbReference type="STRING" id="1563681.BFP71_14020"/>
<comment type="caution">
    <text evidence="3">The sequence shown here is derived from an EMBL/GenBank/DDBJ whole genome shotgun (WGS) entry which is preliminary data.</text>
</comment>
<dbReference type="InterPro" id="IPR012338">
    <property type="entry name" value="Beta-lactam/transpept-like"/>
</dbReference>
<evidence type="ECO:0000313" key="3">
    <source>
        <dbReference type="EMBL" id="OEK04577.1"/>
    </source>
</evidence>
<name>A0A1E5SZU9_9BACT</name>
<keyword evidence="1" id="KW-0732">Signal</keyword>
<dbReference type="EMBL" id="MDGQ01000005">
    <property type="protein sequence ID" value="OEK04577.1"/>
    <property type="molecule type" value="Genomic_DNA"/>
</dbReference>
<dbReference type="PANTHER" id="PTHR46825">
    <property type="entry name" value="D-ALANYL-D-ALANINE-CARBOXYPEPTIDASE/ENDOPEPTIDASE AMPH"/>
    <property type="match status" value="1"/>
</dbReference>
<evidence type="ECO:0000256" key="1">
    <source>
        <dbReference type="SAM" id="SignalP"/>
    </source>
</evidence>
<dbReference type="AlphaFoldDB" id="A0A1E5SZU9"/>
<dbReference type="PANTHER" id="PTHR46825:SF9">
    <property type="entry name" value="BETA-LACTAMASE-RELATED DOMAIN-CONTAINING PROTEIN"/>
    <property type="match status" value="1"/>
</dbReference>
<dbReference type="InterPro" id="IPR001466">
    <property type="entry name" value="Beta-lactam-related"/>
</dbReference>
<organism evidence="3 4">
    <name type="scientific">Roseivirga misakiensis</name>
    <dbReference type="NCBI Taxonomy" id="1563681"/>
    <lineage>
        <taxon>Bacteria</taxon>
        <taxon>Pseudomonadati</taxon>
        <taxon>Bacteroidota</taxon>
        <taxon>Cytophagia</taxon>
        <taxon>Cytophagales</taxon>
        <taxon>Roseivirgaceae</taxon>
        <taxon>Roseivirga</taxon>
    </lineage>
</organism>
<dbReference type="OrthoDB" id="9793489at2"/>
<gene>
    <name evidence="3" type="ORF">BFP71_14020</name>
</gene>
<evidence type="ECO:0000259" key="2">
    <source>
        <dbReference type="Pfam" id="PF00144"/>
    </source>
</evidence>
<protein>
    <recommendedName>
        <fullName evidence="2">Beta-lactamase-related domain-containing protein</fullName>
    </recommendedName>
</protein>
<dbReference type="Proteomes" id="UP000095552">
    <property type="component" value="Unassembled WGS sequence"/>
</dbReference>
<dbReference type="RefSeq" id="WP_069836081.1">
    <property type="nucleotide sequence ID" value="NZ_MDGQ01000005.1"/>
</dbReference>
<sequence length="559" mass="62482">MKNPIKISVLLLFWTLSAFSQTESQIDSIFSNWANNPNTPGGSAVIIHKGEVIYNKAFGLANIAENRPNTTNTAFQLAGMSKQFTAFATFLLADRGEIKLTDDIRKYLPEMRVYDHTITINHLLSSTSGLNDVWTLKSLMGWRPQDHFTHSDALRIISAQKDLGFIPGDDHSNTQTETVLLAEIVARVSGLSFAEFCNQEIFDPLGMDNTFVLDTIGMVIPDMATSYQQVENGYSEVQNVDTFIGAINVFSSSTDLSLWELNMLDPKIGSKAIFDQMNSAAVMNNGQTIDPPLGRHTLGQQFLHKERGILNIYQTGSIGGYTSSIFKFIDDEFTIIVLSNAGEPYTGYLGMFTCYLFLKDSFLNPAEIAFDVLETLDLSEQELSSYTGAYWDKLGVVGRDISLINDTLRYVRSAENSTALLPIAPHTFQMMSGGDEAIIFRFNVENEQKSIDLMIGDSAPILLEAYEPVDDREDYLHSFKGTFVCEELNTTYEFLEIDGQLVAQSIRNGNVSFTPVSQNLFEGSTWAFGSIKFELNESGQVTGFHLFTDYIRDLWFKKV</sequence>
<evidence type="ECO:0000313" key="4">
    <source>
        <dbReference type="Proteomes" id="UP000095552"/>
    </source>
</evidence>
<proteinExistence type="predicted"/>
<dbReference type="Pfam" id="PF00144">
    <property type="entry name" value="Beta-lactamase"/>
    <property type="match status" value="1"/>
</dbReference>
<dbReference type="InterPro" id="IPR050491">
    <property type="entry name" value="AmpC-like"/>
</dbReference>
<dbReference type="SUPFAM" id="SSF56601">
    <property type="entry name" value="beta-lactamase/transpeptidase-like"/>
    <property type="match status" value="1"/>
</dbReference>
<keyword evidence="4" id="KW-1185">Reference proteome</keyword>
<reference evidence="3 4" key="1">
    <citation type="submission" date="2016-08" db="EMBL/GenBank/DDBJ databases">
        <title>Draft genome of Fabibacter sp. strain SK-8.</title>
        <authorList>
            <person name="Wong S.-K."/>
            <person name="Hamasaki K."/>
            <person name="Yoshizawa S."/>
        </authorList>
    </citation>
    <scope>NUCLEOTIDE SEQUENCE [LARGE SCALE GENOMIC DNA]</scope>
    <source>
        <strain evidence="3 4">SK-8</strain>
    </source>
</reference>
<dbReference type="Gene3D" id="3.40.710.10">
    <property type="entry name" value="DD-peptidase/beta-lactamase superfamily"/>
    <property type="match status" value="1"/>
</dbReference>
<feature type="signal peptide" evidence="1">
    <location>
        <begin position="1"/>
        <end position="20"/>
    </location>
</feature>
<feature type="domain" description="Beta-lactamase-related" evidence="2">
    <location>
        <begin position="37"/>
        <end position="344"/>
    </location>
</feature>